<feature type="domain" description="Cupin type-2" evidence="1">
    <location>
        <begin position="44"/>
        <end position="100"/>
    </location>
</feature>
<evidence type="ECO:0000313" key="3">
    <source>
        <dbReference type="Proteomes" id="UP000594800"/>
    </source>
</evidence>
<gene>
    <name evidence="2" type="ORF">I0K15_07060</name>
</gene>
<dbReference type="InterPro" id="IPR011051">
    <property type="entry name" value="RmlC_Cupin_sf"/>
</dbReference>
<dbReference type="RefSeq" id="WP_196104687.1">
    <property type="nucleotide sequence ID" value="NZ_CP064942.1"/>
</dbReference>
<dbReference type="EMBL" id="CP064942">
    <property type="protein sequence ID" value="QPH55488.1"/>
    <property type="molecule type" value="Genomic_DNA"/>
</dbReference>
<dbReference type="Proteomes" id="UP000594800">
    <property type="component" value="Chromosome"/>
</dbReference>
<organism evidence="2 3">
    <name type="scientific">Pontivivens ytuae</name>
    <dbReference type="NCBI Taxonomy" id="2789856"/>
    <lineage>
        <taxon>Bacteria</taxon>
        <taxon>Pseudomonadati</taxon>
        <taxon>Pseudomonadota</taxon>
        <taxon>Alphaproteobacteria</taxon>
        <taxon>Rhodobacterales</taxon>
        <taxon>Paracoccaceae</taxon>
        <taxon>Pontivivens</taxon>
    </lineage>
</organism>
<dbReference type="Pfam" id="PF07883">
    <property type="entry name" value="Cupin_2"/>
    <property type="match status" value="1"/>
</dbReference>
<dbReference type="PANTHER" id="PTHR43698:SF1">
    <property type="entry name" value="BLL4564 PROTEIN"/>
    <property type="match status" value="1"/>
</dbReference>
<evidence type="ECO:0000313" key="2">
    <source>
        <dbReference type="EMBL" id="QPH55488.1"/>
    </source>
</evidence>
<keyword evidence="3" id="KW-1185">Reference proteome</keyword>
<reference evidence="2 3" key="1">
    <citation type="submission" date="2020-11" db="EMBL/GenBank/DDBJ databases">
        <title>Description of Pontivivens ytuae sp. nov. isolated from deep sea sediment of Mariana Trench.</title>
        <authorList>
            <person name="Wang Z."/>
            <person name="Sun Q.-L."/>
            <person name="Xu X.-D."/>
            <person name="Tang Y.-Z."/>
            <person name="Zhang J."/>
        </authorList>
    </citation>
    <scope>NUCLEOTIDE SEQUENCE [LARGE SCALE GENOMIC DNA]</scope>
    <source>
        <strain evidence="2 3">MT2928</strain>
    </source>
</reference>
<dbReference type="InterPro" id="IPR047263">
    <property type="entry name" value="HNL-like_cupin"/>
</dbReference>
<name>A0A7S9QDP4_9RHOB</name>
<accession>A0A7S9QDP4</accession>
<dbReference type="InterPro" id="IPR013096">
    <property type="entry name" value="Cupin_2"/>
</dbReference>
<dbReference type="SUPFAM" id="SSF51182">
    <property type="entry name" value="RmlC-like cupins"/>
    <property type="match status" value="1"/>
</dbReference>
<dbReference type="Gene3D" id="2.60.120.10">
    <property type="entry name" value="Jelly Rolls"/>
    <property type="match status" value="1"/>
</dbReference>
<dbReference type="PANTHER" id="PTHR43698">
    <property type="entry name" value="RIBD C-TERMINAL DOMAIN CONTAINING PROTEIN"/>
    <property type="match status" value="1"/>
</dbReference>
<dbReference type="InterPro" id="IPR014710">
    <property type="entry name" value="RmlC-like_jellyroll"/>
</dbReference>
<dbReference type="AlphaFoldDB" id="A0A7S9QDP4"/>
<sequence length="133" mass="14418">MSLIIHRNGDRPSRMAPAEYFTGTVLMTPIVQAPEPASLRALSVTFAPGARTNWHTHPLGQTLHVTSGQGLIALRDGAPEVIRAGDTVYIPPEVEHWHGAGPETAMTHIAMQEEPEAETTWLDPVSDADYAKS</sequence>
<evidence type="ECO:0000259" key="1">
    <source>
        <dbReference type="Pfam" id="PF07883"/>
    </source>
</evidence>
<dbReference type="CDD" id="cd02233">
    <property type="entry name" value="cupin_HNL-like"/>
    <property type="match status" value="1"/>
</dbReference>
<protein>
    <submittedName>
        <fullName evidence="2">Cupin domain-containing protein</fullName>
    </submittedName>
</protein>
<dbReference type="KEGG" id="poz:I0K15_07060"/>
<proteinExistence type="predicted"/>